<dbReference type="Proteomes" id="UP000326553">
    <property type="component" value="Chromosome"/>
</dbReference>
<evidence type="ECO:0000313" key="3">
    <source>
        <dbReference type="Proteomes" id="UP000326553"/>
    </source>
</evidence>
<dbReference type="KEGG" id="salw:CP975_19065"/>
<proteinExistence type="predicted"/>
<dbReference type="AlphaFoldDB" id="A0A5J6HLI8"/>
<gene>
    <name evidence="2" type="ORF">CP975_19065</name>
</gene>
<name>A0A5J6HLI8_STRAD</name>
<feature type="region of interest" description="Disordered" evidence="1">
    <location>
        <begin position="1"/>
        <end position="24"/>
    </location>
</feature>
<evidence type="ECO:0000256" key="1">
    <source>
        <dbReference type="SAM" id="MobiDB-lite"/>
    </source>
</evidence>
<organism evidence="2 3">
    <name type="scientific">Streptomyces alboniger</name>
    <dbReference type="NCBI Taxonomy" id="132473"/>
    <lineage>
        <taxon>Bacteria</taxon>
        <taxon>Bacillati</taxon>
        <taxon>Actinomycetota</taxon>
        <taxon>Actinomycetes</taxon>
        <taxon>Kitasatosporales</taxon>
        <taxon>Streptomycetaceae</taxon>
        <taxon>Streptomyces</taxon>
        <taxon>Streptomyces aurantiacus group</taxon>
    </lineage>
</organism>
<feature type="region of interest" description="Disordered" evidence="1">
    <location>
        <begin position="51"/>
        <end position="72"/>
    </location>
</feature>
<dbReference type="EMBL" id="CP023695">
    <property type="protein sequence ID" value="QEV19323.1"/>
    <property type="molecule type" value="Genomic_DNA"/>
</dbReference>
<protein>
    <submittedName>
        <fullName evidence="2">Uncharacterized protein</fullName>
    </submittedName>
</protein>
<evidence type="ECO:0000313" key="2">
    <source>
        <dbReference type="EMBL" id="QEV19323.1"/>
    </source>
</evidence>
<keyword evidence="3" id="KW-1185">Reference proteome</keyword>
<accession>A0A5J6HLI8</accession>
<sequence>MVQVKAHMRGGVPVRAHTRSHPGSGRQLTIAAIVALLVWGASEGGIKFEGEVKTLPPHRSPSTAPVQPGGVR</sequence>
<reference evidence="2 3" key="1">
    <citation type="submission" date="2017-09" db="EMBL/GenBank/DDBJ databases">
        <authorList>
            <person name="Lee N."/>
            <person name="Cho B.-K."/>
        </authorList>
    </citation>
    <scope>NUCLEOTIDE SEQUENCE [LARGE SCALE GENOMIC DNA]</scope>
    <source>
        <strain evidence="2 3">ATCC 12461</strain>
    </source>
</reference>